<proteinExistence type="predicted"/>
<dbReference type="AlphaFoldDB" id="A0A3B3SR26"/>
<dbReference type="Ensembl" id="ENSPKIT00000013660.1">
    <property type="protein sequence ID" value="ENSPKIP00000032785.1"/>
    <property type="gene ID" value="ENSPKIG00000012738.1"/>
</dbReference>
<dbReference type="Proteomes" id="UP000261540">
    <property type="component" value="Unplaced"/>
</dbReference>
<dbReference type="InterPro" id="IPR036397">
    <property type="entry name" value="RNaseH_sf"/>
</dbReference>
<dbReference type="GO" id="GO:0003676">
    <property type="term" value="F:nucleic acid binding"/>
    <property type="evidence" value="ECO:0007669"/>
    <property type="project" value="InterPro"/>
</dbReference>
<sequence length="166" mass="18823">PRGTIGSIIRKFKTYGTSKYSHGTGKHIQDDLMKGFTTTPNRAAITHSELEHNNPLKQGWMGADPDTPGRIPKCTPLLTTKNIKGQLEYGWRNLDRFAETWYVRREKDQAYDQKNTIPTVKHGGGLMMMWGCFSVTGNGHLDHQNKHMQSPQNFTMHTLELLSSPI</sequence>
<keyword evidence="2" id="KW-1185">Reference proteome</keyword>
<dbReference type="STRING" id="1676925.ENSPKIP00000032785"/>
<reference evidence="1" key="2">
    <citation type="submission" date="2025-09" db="UniProtKB">
        <authorList>
            <consortium name="Ensembl"/>
        </authorList>
    </citation>
    <scope>IDENTIFICATION</scope>
</reference>
<organism evidence="1 2">
    <name type="scientific">Paramormyrops kingsleyae</name>
    <dbReference type="NCBI Taxonomy" id="1676925"/>
    <lineage>
        <taxon>Eukaryota</taxon>
        <taxon>Metazoa</taxon>
        <taxon>Chordata</taxon>
        <taxon>Craniata</taxon>
        <taxon>Vertebrata</taxon>
        <taxon>Euteleostomi</taxon>
        <taxon>Actinopterygii</taxon>
        <taxon>Neopterygii</taxon>
        <taxon>Teleostei</taxon>
        <taxon>Osteoglossocephala</taxon>
        <taxon>Osteoglossomorpha</taxon>
        <taxon>Osteoglossiformes</taxon>
        <taxon>Mormyridae</taxon>
        <taxon>Paramormyrops</taxon>
    </lineage>
</organism>
<evidence type="ECO:0000313" key="1">
    <source>
        <dbReference type="Ensembl" id="ENSPKIP00000032785.1"/>
    </source>
</evidence>
<protein>
    <submittedName>
        <fullName evidence="1">Uncharacterized protein</fullName>
    </submittedName>
</protein>
<dbReference type="Gene3D" id="3.30.420.10">
    <property type="entry name" value="Ribonuclease H-like superfamily/Ribonuclease H"/>
    <property type="match status" value="1"/>
</dbReference>
<accession>A0A3B3SR26</accession>
<evidence type="ECO:0000313" key="2">
    <source>
        <dbReference type="Proteomes" id="UP000261540"/>
    </source>
</evidence>
<reference evidence="1" key="1">
    <citation type="submission" date="2025-08" db="UniProtKB">
        <authorList>
            <consortium name="Ensembl"/>
        </authorList>
    </citation>
    <scope>IDENTIFICATION</scope>
</reference>
<name>A0A3B3SR26_9TELE</name>